<dbReference type="PANTHER" id="PTHR13779">
    <property type="entry name" value="WERNER HELICASE-INTERACTING PROTEIN 1 FAMILY MEMBER"/>
    <property type="match status" value="1"/>
</dbReference>
<name>M7N9Y2_9BACT</name>
<dbReference type="GO" id="GO:0005524">
    <property type="term" value="F:ATP binding"/>
    <property type="evidence" value="ECO:0007669"/>
    <property type="project" value="UniProtKB-KW"/>
</dbReference>
<reference evidence="8 9" key="1">
    <citation type="journal article" date="2013" name="Genome Announc.">
        <title>Draft Genome Sequence of Cesiribacter andamanensis Strain AMV16T, Isolated from a Soil Sample from a Mud Volcano in the Andaman Islands, India.</title>
        <authorList>
            <person name="Shivaji S."/>
            <person name="Ara S."/>
            <person name="Begum Z."/>
            <person name="Srinivas T.N."/>
            <person name="Singh A."/>
            <person name="Kumar Pinnaka A."/>
        </authorList>
    </citation>
    <scope>NUCLEOTIDE SEQUENCE [LARGE SCALE GENOMIC DNA]</scope>
    <source>
        <strain evidence="8 9">AMV16</strain>
    </source>
</reference>
<dbReference type="Gene3D" id="1.10.8.60">
    <property type="match status" value="1"/>
</dbReference>
<dbReference type="GO" id="GO:0000731">
    <property type="term" value="P:DNA synthesis involved in DNA repair"/>
    <property type="evidence" value="ECO:0007669"/>
    <property type="project" value="TreeGrafter"/>
</dbReference>
<dbReference type="InterPro" id="IPR032423">
    <property type="entry name" value="AAA_assoc_2"/>
</dbReference>
<dbReference type="CDD" id="cd00009">
    <property type="entry name" value="AAA"/>
    <property type="match status" value="1"/>
</dbReference>
<dbReference type="AlphaFoldDB" id="M7N9Y2"/>
<keyword evidence="9" id="KW-1185">Reference proteome</keyword>
<dbReference type="SUPFAM" id="SSF52540">
    <property type="entry name" value="P-loop containing nucleoside triphosphate hydrolases"/>
    <property type="match status" value="1"/>
</dbReference>
<keyword evidence="5" id="KW-0547">Nucleotide-binding</keyword>
<dbReference type="eggNOG" id="COG2256">
    <property type="taxonomic scope" value="Bacteria"/>
</dbReference>
<dbReference type="CDD" id="cd18139">
    <property type="entry name" value="HLD_clamp_RarA"/>
    <property type="match status" value="1"/>
</dbReference>
<dbReference type="InterPro" id="IPR008921">
    <property type="entry name" value="DNA_pol3_clamp-load_cplx_C"/>
</dbReference>
<dbReference type="InterPro" id="IPR003959">
    <property type="entry name" value="ATPase_AAA_core"/>
</dbReference>
<keyword evidence="6" id="KW-0067">ATP-binding</keyword>
<dbReference type="RefSeq" id="WP_009194223.1">
    <property type="nucleotide sequence ID" value="NZ_AODQ01000012.1"/>
</dbReference>
<dbReference type="PATRIC" id="fig|1279009.4.peg.828"/>
<gene>
    <name evidence="8" type="primary">rarA</name>
    <name evidence="8" type="ORF">ADICEAN_00821</name>
</gene>
<dbReference type="InterPro" id="IPR027417">
    <property type="entry name" value="P-loop_NTPase"/>
</dbReference>
<dbReference type="SUPFAM" id="SSF48019">
    <property type="entry name" value="post-AAA+ oligomerization domain-like"/>
    <property type="match status" value="1"/>
</dbReference>
<dbReference type="InterPro" id="IPR003593">
    <property type="entry name" value="AAA+_ATPase"/>
</dbReference>
<dbReference type="Proteomes" id="UP000011910">
    <property type="component" value="Unassembled WGS sequence"/>
</dbReference>
<dbReference type="Gene3D" id="3.40.50.300">
    <property type="entry name" value="P-loop containing nucleotide triphosphate hydrolases"/>
    <property type="match status" value="1"/>
</dbReference>
<comment type="caution">
    <text evidence="8">The sequence shown here is derived from an EMBL/GenBank/DDBJ whole genome shotgun (WGS) entry which is preliminary data.</text>
</comment>
<evidence type="ECO:0000256" key="2">
    <source>
        <dbReference type="ARBA" id="ARBA00008959"/>
    </source>
</evidence>
<protein>
    <recommendedName>
        <fullName evidence="3">Replication-associated recombination protein A</fullName>
    </recommendedName>
</protein>
<comment type="similarity">
    <text evidence="2">Belongs to the AAA ATPase family. RarA/MGS1/WRNIP1 subfamily.</text>
</comment>
<evidence type="ECO:0000256" key="3">
    <source>
        <dbReference type="ARBA" id="ARBA00020776"/>
    </source>
</evidence>
<dbReference type="Gene3D" id="1.10.3710.10">
    <property type="entry name" value="DNA polymerase III clamp loader subunits, C-terminal domain"/>
    <property type="match status" value="1"/>
</dbReference>
<organism evidence="8 9">
    <name type="scientific">Cesiribacter andamanensis AMV16</name>
    <dbReference type="NCBI Taxonomy" id="1279009"/>
    <lineage>
        <taxon>Bacteria</taxon>
        <taxon>Pseudomonadati</taxon>
        <taxon>Bacteroidota</taxon>
        <taxon>Cytophagia</taxon>
        <taxon>Cytophagales</taxon>
        <taxon>Cesiribacteraceae</taxon>
        <taxon>Cesiribacter</taxon>
    </lineage>
</organism>
<dbReference type="InterPro" id="IPR021886">
    <property type="entry name" value="MgsA_C"/>
</dbReference>
<accession>M7N9Y2</accession>
<evidence type="ECO:0000256" key="5">
    <source>
        <dbReference type="ARBA" id="ARBA00022741"/>
    </source>
</evidence>
<evidence type="ECO:0000313" key="9">
    <source>
        <dbReference type="Proteomes" id="UP000011910"/>
    </source>
</evidence>
<dbReference type="EMBL" id="AODQ01000012">
    <property type="protein sequence ID" value="EMR04077.1"/>
    <property type="molecule type" value="Genomic_DNA"/>
</dbReference>
<sequence length="427" mass="47770">MNLFDQSPGQQPLAERMRPTRLDEVVGQQHLLGPDAPLRKLIEAGQIPSMIFWGPPGVGKTTLASLIAHYAEAAFFTLSAISSGVKEVREVIEKARNRTRTILFIDEVHRFNKSQQDALLAAVEKGIITLVGATTENPSFEVNQALLSRCQVYVLKSLELESLKDLVRRALMQDKKLAARKLEVKEWDALLRLSGGDARRLLNLLELTADSLPLSKTVITDADVIAVSQQRLSRYDKGGEQHYDIISAFIKSIRGSDPNAAVYYLARMIEGGEDVKFIARRLLILASEDIGNANPTALVIATNTFQAVTFIGYPEAEIILSQCVVYLACSAKSNASYKAIKEARQLVKKTGDLSIPLYLRNAPTTLMKDQGYGKGYQYAHDYEQNFVDQEYLPQELSGTKLYEPGHNAREQEMRQKLRSQWKDKYGY</sequence>
<evidence type="ECO:0000256" key="1">
    <source>
        <dbReference type="ARBA" id="ARBA00002393"/>
    </source>
</evidence>
<dbReference type="Pfam" id="PF16193">
    <property type="entry name" value="AAA_assoc_2"/>
    <property type="match status" value="1"/>
</dbReference>
<dbReference type="GO" id="GO:0006261">
    <property type="term" value="P:DNA-templated DNA replication"/>
    <property type="evidence" value="ECO:0007669"/>
    <property type="project" value="TreeGrafter"/>
</dbReference>
<dbReference type="Gene3D" id="1.20.272.10">
    <property type="match status" value="1"/>
</dbReference>
<dbReference type="InterPro" id="IPR051314">
    <property type="entry name" value="AAA_ATPase_RarA/MGS1/WRNIP1"/>
</dbReference>
<keyword evidence="4" id="KW-0235">DNA replication</keyword>
<evidence type="ECO:0000256" key="6">
    <source>
        <dbReference type="ARBA" id="ARBA00022840"/>
    </source>
</evidence>
<dbReference type="GO" id="GO:0003677">
    <property type="term" value="F:DNA binding"/>
    <property type="evidence" value="ECO:0007669"/>
    <property type="project" value="InterPro"/>
</dbReference>
<dbReference type="PANTHER" id="PTHR13779:SF7">
    <property type="entry name" value="ATPASE WRNIP1"/>
    <property type="match status" value="1"/>
</dbReference>
<dbReference type="GO" id="GO:0017116">
    <property type="term" value="F:single-stranded DNA helicase activity"/>
    <property type="evidence" value="ECO:0007669"/>
    <property type="project" value="TreeGrafter"/>
</dbReference>
<proteinExistence type="inferred from homology"/>
<dbReference type="FunFam" id="1.20.272.10:FF:000001">
    <property type="entry name" value="Putative AAA family ATPase"/>
    <property type="match status" value="1"/>
</dbReference>
<dbReference type="OrthoDB" id="9778364at2"/>
<feature type="domain" description="AAA+ ATPase" evidence="7">
    <location>
        <begin position="46"/>
        <end position="158"/>
    </location>
</feature>
<dbReference type="STRING" id="1279009.ADICEAN_00821"/>
<evidence type="ECO:0000313" key="8">
    <source>
        <dbReference type="EMBL" id="EMR04077.1"/>
    </source>
</evidence>
<comment type="function">
    <text evidence="1">DNA-dependent ATPase that plays important roles in cellular responses to stalled DNA replication processes.</text>
</comment>
<dbReference type="GO" id="GO:0008047">
    <property type="term" value="F:enzyme activator activity"/>
    <property type="evidence" value="ECO:0007669"/>
    <property type="project" value="TreeGrafter"/>
</dbReference>
<dbReference type="Pfam" id="PF12002">
    <property type="entry name" value="MgsA_C"/>
    <property type="match status" value="1"/>
</dbReference>
<dbReference type="Pfam" id="PF00004">
    <property type="entry name" value="AAA"/>
    <property type="match status" value="1"/>
</dbReference>
<evidence type="ECO:0000256" key="4">
    <source>
        <dbReference type="ARBA" id="ARBA00022705"/>
    </source>
</evidence>
<evidence type="ECO:0000259" key="7">
    <source>
        <dbReference type="SMART" id="SM00382"/>
    </source>
</evidence>
<dbReference type="GO" id="GO:0016887">
    <property type="term" value="F:ATP hydrolysis activity"/>
    <property type="evidence" value="ECO:0007669"/>
    <property type="project" value="InterPro"/>
</dbReference>
<dbReference type="SMART" id="SM00382">
    <property type="entry name" value="AAA"/>
    <property type="match status" value="1"/>
</dbReference>
<dbReference type="FunFam" id="3.40.50.300:FF:000137">
    <property type="entry name" value="Replication-associated recombination protein A"/>
    <property type="match status" value="1"/>
</dbReference>
<dbReference type="FunFam" id="1.10.3710.10:FF:000004">
    <property type="entry name" value="Putative ATPase, AAA family"/>
    <property type="match status" value="1"/>
</dbReference>